<sequence>MLLKDVLNMKKIVLGGGCFWGVEKYFAMIPGVLETEVGYANGKTENPTYEEVCKNDTDFVEVCYITYDEKIVSLDTLLDKFWNIIDPTTLNKQAGDIGTQYRSGIYYIDESDLDMINKSKMKVQEQYENPVVTEVRPLEKYYSAEEYHQDYLEKNPTGYCHIKFN</sequence>
<dbReference type="InterPro" id="IPR036509">
    <property type="entry name" value="Met_Sox_Rdtase_MsrA_sf"/>
</dbReference>
<dbReference type="GO" id="GO:0033744">
    <property type="term" value="F:L-methionine:thioredoxin-disulfide S-oxidoreductase activity"/>
    <property type="evidence" value="ECO:0007669"/>
    <property type="project" value="RHEA"/>
</dbReference>
<evidence type="ECO:0000256" key="1">
    <source>
        <dbReference type="ARBA" id="ARBA00023002"/>
    </source>
</evidence>
<evidence type="ECO:0000313" key="6">
    <source>
        <dbReference type="EMBL" id="OPJ60433.1"/>
    </source>
</evidence>
<dbReference type="InterPro" id="IPR050162">
    <property type="entry name" value="MsrA_MetSO_reductase"/>
</dbReference>
<evidence type="ECO:0000256" key="3">
    <source>
        <dbReference type="ARBA" id="ARBA00048782"/>
    </source>
</evidence>
<dbReference type="STRING" id="225345.CLCHR_29190"/>
<comment type="catalytic activity">
    <reaction evidence="3 4">
        <text>[thioredoxin]-disulfide + L-methionine + H2O = L-methionine (S)-S-oxide + [thioredoxin]-dithiol</text>
        <dbReference type="Rhea" id="RHEA:19993"/>
        <dbReference type="Rhea" id="RHEA-COMP:10698"/>
        <dbReference type="Rhea" id="RHEA-COMP:10700"/>
        <dbReference type="ChEBI" id="CHEBI:15377"/>
        <dbReference type="ChEBI" id="CHEBI:29950"/>
        <dbReference type="ChEBI" id="CHEBI:50058"/>
        <dbReference type="ChEBI" id="CHEBI:57844"/>
        <dbReference type="ChEBI" id="CHEBI:58772"/>
        <dbReference type="EC" id="1.8.4.11"/>
    </reaction>
</comment>
<dbReference type="Gene3D" id="3.30.1060.10">
    <property type="entry name" value="Peptide methionine sulphoxide reductase MsrA"/>
    <property type="match status" value="1"/>
</dbReference>
<dbReference type="EC" id="1.8.4.11" evidence="4"/>
<gene>
    <name evidence="4 6" type="primary">msrA</name>
    <name evidence="6" type="ORF">CLCHR_29190</name>
</gene>
<dbReference type="InterPro" id="IPR002569">
    <property type="entry name" value="Met_Sox_Rdtase_MsrA_dom"/>
</dbReference>
<evidence type="ECO:0000259" key="5">
    <source>
        <dbReference type="Pfam" id="PF01625"/>
    </source>
</evidence>
<dbReference type="GO" id="GO:0005737">
    <property type="term" value="C:cytoplasm"/>
    <property type="evidence" value="ECO:0007669"/>
    <property type="project" value="TreeGrafter"/>
</dbReference>
<feature type="domain" description="Peptide methionine sulphoxide reductase MsrA" evidence="5">
    <location>
        <begin position="11"/>
        <end position="161"/>
    </location>
</feature>
<dbReference type="HAMAP" id="MF_01401">
    <property type="entry name" value="MsrA"/>
    <property type="match status" value="1"/>
</dbReference>
<name>A0A1V4IKK5_9CLOT</name>
<evidence type="ECO:0000256" key="4">
    <source>
        <dbReference type="HAMAP-Rule" id="MF_01401"/>
    </source>
</evidence>
<keyword evidence="7" id="KW-1185">Reference proteome</keyword>
<dbReference type="AlphaFoldDB" id="A0A1V4IKK5"/>
<comment type="function">
    <text evidence="4">Has an important function as a repair enzyme for proteins that have been inactivated by oxidation. Catalyzes the reversible oxidation-reduction of methionine sulfoxide in proteins to methionine.</text>
</comment>
<dbReference type="OrthoDB" id="4174719at2"/>
<comment type="catalytic activity">
    <reaction evidence="2 4">
        <text>L-methionyl-[protein] + [thioredoxin]-disulfide + H2O = L-methionyl-(S)-S-oxide-[protein] + [thioredoxin]-dithiol</text>
        <dbReference type="Rhea" id="RHEA:14217"/>
        <dbReference type="Rhea" id="RHEA-COMP:10698"/>
        <dbReference type="Rhea" id="RHEA-COMP:10700"/>
        <dbReference type="Rhea" id="RHEA-COMP:12313"/>
        <dbReference type="Rhea" id="RHEA-COMP:12315"/>
        <dbReference type="ChEBI" id="CHEBI:15377"/>
        <dbReference type="ChEBI" id="CHEBI:16044"/>
        <dbReference type="ChEBI" id="CHEBI:29950"/>
        <dbReference type="ChEBI" id="CHEBI:44120"/>
        <dbReference type="ChEBI" id="CHEBI:50058"/>
        <dbReference type="EC" id="1.8.4.11"/>
    </reaction>
</comment>
<dbReference type="NCBIfam" id="TIGR00401">
    <property type="entry name" value="msrA"/>
    <property type="match status" value="1"/>
</dbReference>
<dbReference type="GO" id="GO:0008113">
    <property type="term" value="F:peptide-methionine (S)-S-oxide reductase activity"/>
    <property type="evidence" value="ECO:0007669"/>
    <property type="project" value="UniProtKB-UniRule"/>
</dbReference>
<accession>A0A1V4IKK5</accession>
<evidence type="ECO:0000256" key="2">
    <source>
        <dbReference type="ARBA" id="ARBA00047806"/>
    </source>
</evidence>
<dbReference type="Pfam" id="PF01625">
    <property type="entry name" value="PMSR"/>
    <property type="match status" value="1"/>
</dbReference>
<dbReference type="Proteomes" id="UP000191056">
    <property type="component" value="Unassembled WGS sequence"/>
</dbReference>
<dbReference type="PANTHER" id="PTHR42799:SF2">
    <property type="entry name" value="MITOCHONDRIAL PEPTIDE METHIONINE SULFOXIDE REDUCTASE"/>
    <property type="match status" value="1"/>
</dbReference>
<dbReference type="PANTHER" id="PTHR42799">
    <property type="entry name" value="MITOCHONDRIAL PEPTIDE METHIONINE SULFOXIDE REDUCTASE"/>
    <property type="match status" value="1"/>
</dbReference>
<dbReference type="GO" id="GO:0034599">
    <property type="term" value="P:cellular response to oxidative stress"/>
    <property type="evidence" value="ECO:0007669"/>
    <property type="project" value="TreeGrafter"/>
</dbReference>
<feature type="active site" evidence="4">
    <location>
        <position position="18"/>
    </location>
</feature>
<dbReference type="EMBL" id="MZGT01000039">
    <property type="protein sequence ID" value="OPJ60433.1"/>
    <property type="molecule type" value="Genomic_DNA"/>
</dbReference>
<proteinExistence type="inferred from homology"/>
<keyword evidence="1 4" id="KW-0560">Oxidoreductase</keyword>
<comment type="caution">
    <text evidence="6">The sequence shown here is derived from an EMBL/GenBank/DDBJ whole genome shotgun (WGS) entry which is preliminary data.</text>
</comment>
<protein>
    <recommendedName>
        <fullName evidence="4">Peptide methionine sulfoxide reductase MsrA</fullName>
        <shortName evidence="4">Protein-methionine-S-oxide reductase</shortName>
        <ecNumber evidence="4">1.8.4.11</ecNumber>
    </recommendedName>
    <alternativeName>
        <fullName evidence="4">Peptide-methionine (S)-S-oxide reductase</fullName>
        <shortName evidence="4">Peptide Met(O) reductase</shortName>
    </alternativeName>
</protein>
<reference evidence="6 7" key="1">
    <citation type="submission" date="2017-03" db="EMBL/GenBank/DDBJ databases">
        <title>Genome sequence of Clostridium chromiireducens DSM 23318.</title>
        <authorList>
            <person name="Poehlein A."/>
            <person name="Daniel R."/>
        </authorList>
    </citation>
    <scope>NUCLEOTIDE SEQUENCE [LARGE SCALE GENOMIC DNA]</scope>
    <source>
        <strain evidence="6 7">DSM 23318</strain>
    </source>
</reference>
<evidence type="ECO:0000313" key="7">
    <source>
        <dbReference type="Proteomes" id="UP000191056"/>
    </source>
</evidence>
<dbReference type="SUPFAM" id="SSF55068">
    <property type="entry name" value="Peptide methionine sulfoxide reductase"/>
    <property type="match status" value="1"/>
</dbReference>
<organism evidence="6 7">
    <name type="scientific">Clostridium chromiireducens</name>
    <dbReference type="NCBI Taxonomy" id="225345"/>
    <lineage>
        <taxon>Bacteria</taxon>
        <taxon>Bacillati</taxon>
        <taxon>Bacillota</taxon>
        <taxon>Clostridia</taxon>
        <taxon>Eubacteriales</taxon>
        <taxon>Clostridiaceae</taxon>
        <taxon>Clostridium</taxon>
    </lineage>
</organism>
<comment type="similarity">
    <text evidence="4">Belongs to the MsrA Met sulfoxide reductase family.</text>
</comment>